<sequence length="74" mass="8273">MAILSQQSSRLAQRKVFVAIYTVLVAQRKVFVAIYTVLVAQRKVFVAIYTVLPAIHKVPAVICYTNFKSSCTIP</sequence>
<dbReference type="Proteomes" id="UP000308744">
    <property type="component" value="Unassembled WGS sequence"/>
</dbReference>
<reference evidence="2 3" key="1">
    <citation type="submission" date="2019-04" db="EMBL/GenBank/DDBJ databases">
        <title>Lysinibacillus genome sequencing.</title>
        <authorList>
            <person name="Dunlap C."/>
        </authorList>
    </citation>
    <scope>NUCLEOTIDE SEQUENCE [LARGE SCALE GENOMIC DNA]</scope>
    <source>
        <strain evidence="2 3">CCTCC AB 2010389</strain>
    </source>
</reference>
<evidence type="ECO:0000256" key="1">
    <source>
        <dbReference type="SAM" id="Phobius"/>
    </source>
</evidence>
<protein>
    <submittedName>
        <fullName evidence="2">Uncharacterized protein</fullName>
    </submittedName>
</protein>
<feature type="transmembrane region" description="Helical" evidence="1">
    <location>
        <begin position="16"/>
        <end position="38"/>
    </location>
</feature>
<proteinExistence type="predicted"/>
<keyword evidence="3" id="KW-1185">Reference proteome</keyword>
<organism evidence="2 3">
    <name type="scientific">Lysinibacillus mangiferihumi</name>
    <dbReference type="NCBI Taxonomy" id="1130819"/>
    <lineage>
        <taxon>Bacteria</taxon>
        <taxon>Bacillati</taxon>
        <taxon>Bacillota</taxon>
        <taxon>Bacilli</taxon>
        <taxon>Bacillales</taxon>
        <taxon>Bacillaceae</taxon>
        <taxon>Lysinibacillus</taxon>
    </lineage>
</organism>
<keyword evidence="1" id="KW-0472">Membrane</keyword>
<dbReference type="AlphaFoldDB" id="A0A4U2ZH29"/>
<gene>
    <name evidence="2" type="ORF">FC756_00355</name>
</gene>
<keyword evidence="1" id="KW-1133">Transmembrane helix</keyword>
<comment type="caution">
    <text evidence="2">The sequence shown here is derived from an EMBL/GenBank/DDBJ whole genome shotgun (WGS) entry which is preliminary data.</text>
</comment>
<accession>A0A4U2ZH29</accession>
<dbReference type="EMBL" id="SZPU01000001">
    <property type="protein sequence ID" value="TKI72781.1"/>
    <property type="molecule type" value="Genomic_DNA"/>
</dbReference>
<evidence type="ECO:0000313" key="2">
    <source>
        <dbReference type="EMBL" id="TKI72781.1"/>
    </source>
</evidence>
<dbReference type="RefSeq" id="WP_107895580.1">
    <property type="nucleotide sequence ID" value="NZ_PYWM01000011.1"/>
</dbReference>
<name>A0A4U2ZH29_9BACI</name>
<keyword evidence="1" id="KW-0812">Transmembrane</keyword>
<evidence type="ECO:0000313" key="3">
    <source>
        <dbReference type="Proteomes" id="UP000308744"/>
    </source>
</evidence>
<feature type="transmembrane region" description="Helical" evidence="1">
    <location>
        <begin position="44"/>
        <end position="67"/>
    </location>
</feature>